<keyword evidence="7" id="KW-0175">Coiled coil</keyword>
<reference evidence="12 13" key="1">
    <citation type="journal article" date="2018" name="Mol. Biol. Evol.">
        <title>Broad Genomic Sampling Reveals a Smut Pathogenic Ancestry of the Fungal Clade Ustilaginomycotina.</title>
        <authorList>
            <person name="Kijpornyongpan T."/>
            <person name="Mondo S.J."/>
            <person name="Barry K."/>
            <person name="Sandor L."/>
            <person name="Lee J."/>
            <person name="Lipzen A."/>
            <person name="Pangilinan J."/>
            <person name="LaButti K."/>
            <person name="Hainaut M."/>
            <person name="Henrissat B."/>
            <person name="Grigoriev I.V."/>
            <person name="Spatafora J.W."/>
            <person name="Aime M.C."/>
        </authorList>
    </citation>
    <scope>NUCLEOTIDE SEQUENCE [LARGE SCALE GENOMIC DNA]</scope>
    <source>
        <strain evidence="12 13">MCA 4658</strain>
    </source>
</reference>
<evidence type="ECO:0000256" key="5">
    <source>
        <dbReference type="ARBA" id="ARBA00022927"/>
    </source>
</evidence>
<evidence type="ECO:0000256" key="1">
    <source>
        <dbReference type="ARBA" id="ARBA00004211"/>
    </source>
</evidence>
<dbReference type="OrthoDB" id="342981at2759"/>
<dbReference type="PANTHER" id="PTHR15959">
    <property type="entry name" value="SYNTAXIN-18"/>
    <property type="match status" value="1"/>
</dbReference>
<proteinExistence type="inferred from homology"/>
<keyword evidence="5" id="KW-0653">Protein transport</keyword>
<evidence type="ECO:0000259" key="11">
    <source>
        <dbReference type="Pfam" id="PF10496"/>
    </source>
</evidence>
<comment type="subcellular location">
    <subcellularLocation>
        <location evidence="1">Membrane</location>
        <topology evidence="1">Single-pass type IV membrane protein</topology>
    </subcellularLocation>
</comment>
<dbReference type="STRING" id="1522189.A0A316W8P3"/>
<keyword evidence="13" id="KW-1185">Reference proteome</keyword>
<sequence>MAATTSSHPAVRSSSHLDIFLNSQVLNTSDARAAEKRWIADRAAAAGPVGFDVDAASRVHADRQSTKQRAALEEAMRIRRAETEWIAEANRIYAHITSLLLFLSTIRRPYLDLSGRSGPAYPAHGADDRDEFGNDAETSISGAGGNALRGFQRWSKLGTLTDGQRDEIDFAMRSMIQGAMGRIRELEKGEEVRQRTTPALSVNPLSRLLRASLPGEDQFPGRSHPLYASTLTMHRASIVASLNSRLAGASSRLKDLQERRLAAAKRAQRVKAGASARVALGEENSKQENGSKRESTAAVAGVSGSLGLPEVSAAQAQMYDSEASALVKTLEQDLSAIQAAERKLVEISDLQTQLISHLSEQTELTTRLGDEAFEHQSEVQRGNDQLRKAKESNRKATQWLAMFLVGSGLGLLFLHWMD</sequence>
<feature type="transmembrane region" description="Helical" evidence="10">
    <location>
        <begin position="396"/>
        <end position="417"/>
    </location>
</feature>
<dbReference type="EMBL" id="KZ819351">
    <property type="protein sequence ID" value="PWN46249.1"/>
    <property type="molecule type" value="Genomic_DNA"/>
</dbReference>
<organism evidence="12 13">
    <name type="scientific">Ceraceosorus guamensis</name>
    <dbReference type="NCBI Taxonomy" id="1522189"/>
    <lineage>
        <taxon>Eukaryota</taxon>
        <taxon>Fungi</taxon>
        <taxon>Dikarya</taxon>
        <taxon>Basidiomycota</taxon>
        <taxon>Ustilaginomycotina</taxon>
        <taxon>Exobasidiomycetes</taxon>
        <taxon>Ceraceosorales</taxon>
        <taxon>Ceraceosoraceae</taxon>
        <taxon>Ceraceosorus</taxon>
    </lineage>
</organism>
<dbReference type="GO" id="GO:0006890">
    <property type="term" value="P:retrograde vesicle-mediated transport, Golgi to endoplasmic reticulum"/>
    <property type="evidence" value="ECO:0007669"/>
    <property type="project" value="TreeGrafter"/>
</dbReference>
<comment type="similarity">
    <text evidence="2">Belongs to the syntaxin family.</text>
</comment>
<dbReference type="Proteomes" id="UP000245783">
    <property type="component" value="Unassembled WGS sequence"/>
</dbReference>
<evidence type="ECO:0000256" key="7">
    <source>
        <dbReference type="ARBA" id="ARBA00023054"/>
    </source>
</evidence>
<evidence type="ECO:0000256" key="9">
    <source>
        <dbReference type="SAM" id="MobiDB-lite"/>
    </source>
</evidence>
<dbReference type="Pfam" id="PF10496">
    <property type="entry name" value="Syntaxin-18_N"/>
    <property type="match status" value="1"/>
</dbReference>
<dbReference type="GeneID" id="37032136"/>
<dbReference type="AlphaFoldDB" id="A0A316W8P3"/>
<dbReference type="GO" id="GO:0005783">
    <property type="term" value="C:endoplasmic reticulum"/>
    <property type="evidence" value="ECO:0007669"/>
    <property type="project" value="TreeGrafter"/>
</dbReference>
<dbReference type="InterPro" id="IPR019529">
    <property type="entry name" value="Syntaxin-18_N"/>
</dbReference>
<name>A0A316W8P3_9BASI</name>
<evidence type="ECO:0000256" key="4">
    <source>
        <dbReference type="ARBA" id="ARBA00022692"/>
    </source>
</evidence>
<evidence type="ECO:0000256" key="3">
    <source>
        <dbReference type="ARBA" id="ARBA00022448"/>
    </source>
</evidence>
<evidence type="ECO:0000256" key="2">
    <source>
        <dbReference type="ARBA" id="ARBA00009063"/>
    </source>
</evidence>
<accession>A0A316W8P3</accession>
<feature type="domain" description="SNARE-complex protein Syntaxin-18 N-terminal" evidence="11">
    <location>
        <begin position="62"/>
        <end position="116"/>
    </location>
</feature>
<dbReference type="GO" id="GO:0031201">
    <property type="term" value="C:SNARE complex"/>
    <property type="evidence" value="ECO:0007669"/>
    <property type="project" value="TreeGrafter"/>
</dbReference>
<evidence type="ECO:0000313" key="13">
    <source>
        <dbReference type="Proteomes" id="UP000245783"/>
    </source>
</evidence>
<dbReference type="Gene3D" id="1.20.5.110">
    <property type="match status" value="1"/>
</dbReference>
<keyword evidence="8 10" id="KW-0472">Membrane</keyword>
<gene>
    <name evidence="12" type="ORF">IE81DRAFT_1307</name>
</gene>
<dbReference type="PANTHER" id="PTHR15959:SF0">
    <property type="entry name" value="SYNTAXIN-18"/>
    <property type="match status" value="1"/>
</dbReference>
<feature type="region of interest" description="Disordered" evidence="9">
    <location>
        <begin position="273"/>
        <end position="298"/>
    </location>
</feature>
<keyword evidence="3" id="KW-0813">Transport</keyword>
<dbReference type="GO" id="GO:0015031">
    <property type="term" value="P:protein transport"/>
    <property type="evidence" value="ECO:0007669"/>
    <property type="project" value="UniProtKB-KW"/>
</dbReference>
<protein>
    <recommendedName>
        <fullName evidence="11">SNARE-complex protein Syntaxin-18 N-terminal domain-containing protein</fullName>
    </recommendedName>
</protein>
<keyword evidence="6 10" id="KW-1133">Transmembrane helix</keyword>
<dbReference type="RefSeq" id="XP_025373409.1">
    <property type="nucleotide sequence ID" value="XM_025510266.1"/>
</dbReference>
<evidence type="ECO:0000256" key="10">
    <source>
        <dbReference type="SAM" id="Phobius"/>
    </source>
</evidence>
<evidence type="ECO:0000256" key="6">
    <source>
        <dbReference type="ARBA" id="ARBA00022989"/>
    </source>
</evidence>
<feature type="compositionally biased region" description="Basic and acidic residues" evidence="9">
    <location>
        <begin position="283"/>
        <end position="295"/>
    </location>
</feature>
<dbReference type="InParanoid" id="A0A316W8P3"/>
<dbReference type="FunCoup" id="A0A316W8P3">
    <property type="interactions" value="182"/>
</dbReference>
<evidence type="ECO:0000313" key="12">
    <source>
        <dbReference type="EMBL" id="PWN46249.1"/>
    </source>
</evidence>
<keyword evidence="4 10" id="KW-0812">Transmembrane</keyword>
<evidence type="ECO:0000256" key="8">
    <source>
        <dbReference type="ARBA" id="ARBA00023136"/>
    </source>
</evidence>